<evidence type="ECO:0000313" key="6">
    <source>
        <dbReference type="EMBL" id="MCY6483229.1"/>
    </source>
</evidence>
<feature type="domain" description="Xylose isomerase-like TIM barrel" evidence="5">
    <location>
        <begin position="38"/>
        <end position="295"/>
    </location>
</feature>
<dbReference type="InterPro" id="IPR036237">
    <property type="entry name" value="Xyl_isomerase-like_sf"/>
</dbReference>
<evidence type="ECO:0000256" key="2">
    <source>
        <dbReference type="ARBA" id="ARBA00023239"/>
    </source>
</evidence>
<dbReference type="HAMAP" id="MF_01672">
    <property type="entry name" value="IolE"/>
    <property type="match status" value="1"/>
</dbReference>
<dbReference type="PANTHER" id="PTHR12110:SF41">
    <property type="entry name" value="INOSOSE DEHYDRATASE"/>
    <property type="match status" value="1"/>
</dbReference>
<evidence type="ECO:0000256" key="3">
    <source>
        <dbReference type="ARBA" id="ARBA00023285"/>
    </source>
</evidence>
<gene>
    <name evidence="4 6" type="primary">iolE</name>
    <name evidence="6" type="ORF">OW763_02520</name>
</gene>
<dbReference type="Proteomes" id="UP001078443">
    <property type="component" value="Unassembled WGS sequence"/>
</dbReference>
<proteinExistence type="inferred from homology"/>
<dbReference type="Pfam" id="PF01261">
    <property type="entry name" value="AP_endonuc_2"/>
    <property type="match status" value="1"/>
</dbReference>
<name>A0ABT4CW46_9CLOT</name>
<comment type="cofactor">
    <cofactor evidence="4">
        <name>Co(2+)</name>
        <dbReference type="ChEBI" id="CHEBI:48828"/>
    </cofactor>
    <cofactor evidence="4">
        <name>Mn(2+)</name>
        <dbReference type="ChEBI" id="CHEBI:29035"/>
    </cofactor>
</comment>
<comment type="catalytic activity">
    <reaction evidence="4">
        <text>scyllo-inosose = 3D-3,5/4-trihydroxycyclohexane-1,2-dione + H2O</text>
        <dbReference type="Rhea" id="RHEA:14065"/>
        <dbReference type="ChEBI" id="CHEBI:15377"/>
        <dbReference type="ChEBI" id="CHEBI:17811"/>
        <dbReference type="ChEBI" id="CHEBI:28446"/>
        <dbReference type="EC" id="4.2.1.44"/>
    </reaction>
</comment>
<keyword evidence="3 4" id="KW-0170">Cobalt</keyword>
<keyword evidence="7" id="KW-1185">Reference proteome</keyword>
<dbReference type="RefSeq" id="WP_268039486.1">
    <property type="nucleotide sequence ID" value="NZ_JAPQER010000001.1"/>
</dbReference>
<dbReference type="EMBL" id="JAPQER010000001">
    <property type="protein sequence ID" value="MCY6483229.1"/>
    <property type="molecule type" value="Genomic_DNA"/>
</dbReference>
<evidence type="ECO:0000259" key="5">
    <source>
        <dbReference type="Pfam" id="PF01261"/>
    </source>
</evidence>
<dbReference type="InterPro" id="IPR050312">
    <property type="entry name" value="IolE/XylAMocC-like"/>
</dbReference>
<evidence type="ECO:0000313" key="7">
    <source>
        <dbReference type="Proteomes" id="UP001078443"/>
    </source>
</evidence>
<evidence type="ECO:0000256" key="4">
    <source>
        <dbReference type="HAMAP-Rule" id="MF_01672"/>
    </source>
</evidence>
<dbReference type="NCBIfam" id="TIGR04379">
    <property type="entry name" value="myo_inos_iolE"/>
    <property type="match status" value="1"/>
</dbReference>
<keyword evidence="1 4" id="KW-0464">Manganese</keyword>
<dbReference type="EC" id="4.2.1.44" evidence="4"/>
<keyword evidence="2 4" id="KW-0456">Lyase</keyword>
<dbReference type="InterPro" id="IPR013022">
    <property type="entry name" value="Xyl_isomerase-like_TIM-brl"/>
</dbReference>
<comment type="function">
    <text evidence="4">Catalyzes the dehydration of inosose (2-keto-myo-inositol, 2KMI or 2,4,6/3,5-pentahydroxycyclohexanone) to 3D-(3,5/4)-trihydroxycyclohexane-1,2-dione (D-2,3-diketo-4-deoxy-epi-inositol).</text>
</comment>
<comment type="pathway">
    <text evidence="4">Polyol metabolism; myo-inositol degradation into acetyl-CoA; acetyl-CoA from myo-inositol: step 2/7.</text>
</comment>
<protein>
    <recommendedName>
        <fullName evidence="4">Inosose dehydratase</fullName>
        <ecNumber evidence="4">4.2.1.44</ecNumber>
    </recommendedName>
    <alternativeName>
        <fullName evidence="4">2-keto-myo-inositol dehydratase</fullName>
        <shortName evidence="4">2KMI dehydratase</shortName>
    </alternativeName>
</protein>
<dbReference type="InterPro" id="IPR023952">
    <property type="entry name" value="IolE"/>
</dbReference>
<comment type="cofactor">
    <cofactor evidence="4">
        <name>glutathione</name>
        <dbReference type="ChEBI" id="CHEBI:57925"/>
    </cofactor>
</comment>
<evidence type="ECO:0000256" key="1">
    <source>
        <dbReference type="ARBA" id="ARBA00023211"/>
    </source>
</evidence>
<dbReference type="Gene3D" id="3.20.20.150">
    <property type="entry name" value="Divalent-metal-dependent TIM barrel enzymes"/>
    <property type="match status" value="1"/>
</dbReference>
<comment type="similarity">
    <text evidence="4">Belongs to the IolE/MocC family.</text>
</comment>
<dbReference type="SUPFAM" id="SSF51658">
    <property type="entry name" value="Xylose isomerase-like"/>
    <property type="match status" value="1"/>
</dbReference>
<reference evidence="6" key="1">
    <citation type="submission" date="2022-12" db="EMBL/GenBank/DDBJ databases">
        <authorList>
            <person name="Wang J."/>
        </authorList>
    </citation>
    <scope>NUCLEOTIDE SEQUENCE</scope>
    <source>
        <strain evidence="6">HY-45-18</strain>
    </source>
</reference>
<dbReference type="GO" id="GO:0050114">
    <property type="term" value="F:myo-inosose-2 dehydratase activity"/>
    <property type="evidence" value="ECO:0007669"/>
    <property type="project" value="UniProtKB-EC"/>
</dbReference>
<sequence>MLNKDKVKLGCAPINWTNDDLPELGGELTYQQCLSEMALAGFTGSEIGNKYPKDLKTLKKALDLRNMCICNAWFSCFFTTKDEQETIDEFIKHRDFLHELGAKVVGLAECGRTIHGNESLSIFEKAPKLTDEEFETLAKGLNKLGALAKEKDMKIAYHYHMGTGVQSLKELDKLMEMTDPELVGIVFDAGHATFAGENAVEVLRKYANRVKHVHFKDVRSNILEKVKKEKLSFLQAVKAGIFTVPGDGDMVDWDGVFKILDESNYEGWIVIEAEQDPAIADPLEYAQKSRAFINEKTGL</sequence>
<organism evidence="6 7">
    <name type="scientific">Clostridium aestuarii</name>
    <dbReference type="NCBI Taxonomy" id="338193"/>
    <lineage>
        <taxon>Bacteria</taxon>
        <taxon>Bacillati</taxon>
        <taxon>Bacillota</taxon>
        <taxon>Clostridia</taxon>
        <taxon>Eubacteriales</taxon>
        <taxon>Clostridiaceae</taxon>
        <taxon>Clostridium</taxon>
    </lineage>
</organism>
<dbReference type="InterPro" id="IPR030823">
    <property type="entry name" value="IolE/MocC"/>
</dbReference>
<dbReference type="PANTHER" id="PTHR12110">
    <property type="entry name" value="HYDROXYPYRUVATE ISOMERASE"/>
    <property type="match status" value="1"/>
</dbReference>
<accession>A0ABT4CW46</accession>
<comment type="caution">
    <text evidence="6">The sequence shown here is derived from an EMBL/GenBank/DDBJ whole genome shotgun (WGS) entry which is preliminary data.</text>
</comment>